<dbReference type="Proteomes" id="UP000219338">
    <property type="component" value="Unassembled WGS sequence"/>
</dbReference>
<organism evidence="1 2">
    <name type="scientific">Armillaria ostoyae</name>
    <name type="common">Armillaria root rot fungus</name>
    <dbReference type="NCBI Taxonomy" id="47428"/>
    <lineage>
        <taxon>Eukaryota</taxon>
        <taxon>Fungi</taxon>
        <taxon>Dikarya</taxon>
        <taxon>Basidiomycota</taxon>
        <taxon>Agaricomycotina</taxon>
        <taxon>Agaricomycetes</taxon>
        <taxon>Agaricomycetidae</taxon>
        <taxon>Agaricales</taxon>
        <taxon>Marasmiineae</taxon>
        <taxon>Physalacriaceae</taxon>
        <taxon>Armillaria</taxon>
    </lineage>
</organism>
<gene>
    <name evidence="1" type="ORF">ARMOST_15178</name>
</gene>
<sequence>MHRKWSAPAYDHFLPEVMVAWNTKNRRWQQVFICKRDLTIKIHWAFHDNGTANMICHARLCKTADCNNDDESKLIQSSLMSFMQGSTYTPGQEEYRGILRMFNKDVQIPSADTLSCDVKDVYTLVKKRVAELFQNVDEPPGSVCSEFVDFIH</sequence>
<evidence type="ECO:0000313" key="1">
    <source>
        <dbReference type="EMBL" id="SJL11769.1"/>
    </source>
</evidence>
<reference evidence="2" key="1">
    <citation type="journal article" date="2017" name="Nat. Ecol. Evol.">
        <title>Genome expansion and lineage-specific genetic innovations in the forest pathogenic fungi Armillaria.</title>
        <authorList>
            <person name="Sipos G."/>
            <person name="Prasanna A.N."/>
            <person name="Walter M.C."/>
            <person name="O'Connor E."/>
            <person name="Balint B."/>
            <person name="Krizsan K."/>
            <person name="Kiss B."/>
            <person name="Hess J."/>
            <person name="Varga T."/>
            <person name="Slot J."/>
            <person name="Riley R."/>
            <person name="Boka B."/>
            <person name="Rigling D."/>
            <person name="Barry K."/>
            <person name="Lee J."/>
            <person name="Mihaltcheva S."/>
            <person name="LaButti K."/>
            <person name="Lipzen A."/>
            <person name="Waldron R."/>
            <person name="Moloney N.M."/>
            <person name="Sperisen C."/>
            <person name="Kredics L."/>
            <person name="Vagvoelgyi C."/>
            <person name="Patrignani A."/>
            <person name="Fitzpatrick D."/>
            <person name="Nagy I."/>
            <person name="Doyle S."/>
            <person name="Anderson J.B."/>
            <person name="Grigoriev I.V."/>
            <person name="Gueldener U."/>
            <person name="Muensterkoetter M."/>
            <person name="Nagy L.G."/>
        </authorList>
    </citation>
    <scope>NUCLEOTIDE SEQUENCE [LARGE SCALE GENOMIC DNA]</scope>
    <source>
        <strain evidence="2">C18/9</strain>
    </source>
</reference>
<dbReference type="EMBL" id="FUEG01000015">
    <property type="protein sequence ID" value="SJL11769.1"/>
    <property type="molecule type" value="Genomic_DNA"/>
</dbReference>
<accession>A0A284RSP4</accession>
<proteinExistence type="predicted"/>
<dbReference type="OrthoDB" id="3247971at2759"/>
<protein>
    <submittedName>
        <fullName evidence="1">Uncharacterized protein</fullName>
    </submittedName>
</protein>
<evidence type="ECO:0000313" key="2">
    <source>
        <dbReference type="Proteomes" id="UP000219338"/>
    </source>
</evidence>
<dbReference type="AlphaFoldDB" id="A0A284RSP4"/>
<name>A0A284RSP4_ARMOS</name>
<keyword evidence="2" id="KW-1185">Reference proteome</keyword>